<name>A0A834YGM6_TETSI</name>
<evidence type="ECO:0000256" key="4">
    <source>
        <dbReference type="ARBA" id="ARBA00023136"/>
    </source>
</evidence>
<evidence type="ECO:0000256" key="2">
    <source>
        <dbReference type="ARBA" id="ARBA00022692"/>
    </source>
</evidence>
<feature type="transmembrane region" description="Helical" evidence="5">
    <location>
        <begin position="190"/>
        <end position="209"/>
    </location>
</feature>
<sequence length="274" mass="30579">MASIAIPASLKIACSSHHVIKKQQSQAKPGCCFGAKQATHVVTVDVEGKRMLNIAEQQENASVHNKGPKGVEGESEHVMDTGSSVPKLFHDARWKNGTWDLNMFVKDGKMDWDGVIVAEARRRKFLEMHPQVSTNQAPVLFRSSIIPWWAWIMRSHLPEAELLNGRAAMVGFFAAYLVDALTGLDMVGQTGNFICKTGLFMIVLGIILFRRTKDLGNLQKLVDEATFYDKQWQASWQNPDASNGTSEQSQKDYYADADKECQECEMGNMGFYGN</sequence>
<evidence type="ECO:0000256" key="5">
    <source>
        <dbReference type="SAM" id="Phobius"/>
    </source>
</evidence>
<evidence type="ECO:0000256" key="1">
    <source>
        <dbReference type="ARBA" id="ARBA00004141"/>
    </source>
</evidence>
<organism evidence="6 7">
    <name type="scientific">Tetracentron sinense</name>
    <name type="common">Spur-leaf</name>
    <dbReference type="NCBI Taxonomy" id="13715"/>
    <lineage>
        <taxon>Eukaryota</taxon>
        <taxon>Viridiplantae</taxon>
        <taxon>Streptophyta</taxon>
        <taxon>Embryophyta</taxon>
        <taxon>Tracheophyta</taxon>
        <taxon>Spermatophyta</taxon>
        <taxon>Magnoliopsida</taxon>
        <taxon>Trochodendrales</taxon>
        <taxon>Trochodendraceae</taxon>
        <taxon>Tetracentron</taxon>
    </lineage>
</organism>
<accession>A0A834YGM6</accession>
<dbReference type="SUPFAM" id="SSF103511">
    <property type="entry name" value="Chlorophyll a-b binding protein"/>
    <property type="match status" value="1"/>
</dbReference>
<proteinExistence type="predicted"/>
<dbReference type="AlphaFoldDB" id="A0A834YGM6"/>
<keyword evidence="3 5" id="KW-1133">Transmembrane helix</keyword>
<comment type="subcellular location">
    <subcellularLocation>
        <location evidence="1">Membrane</location>
        <topology evidence="1">Multi-pass membrane protein</topology>
    </subcellularLocation>
</comment>
<evidence type="ECO:0000313" key="7">
    <source>
        <dbReference type="Proteomes" id="UP000655225"/>
    </source>
</evidence>
<dbReference type="GO" id="GO:0016020">
    <property type="term" value="C:membrane"/>
    <property type="evidence" value="ECO:0007669"/>
    <property type="project" value="UniProtKB-SubCell"/>
</dbReference>
<gene>
    <name evidence="6" type="ORF">HHK36_028623</name>
</gene>
<comment type="caution">
    <text evidence="6">The sequence shown here is derived from an EMBL/GenBank/DDBJ whole genome shotgun (WGS) entry which is preliminary data.</text>
</comment>
<keyword evidence="2 5" id="KW-0812">Transmembrane</keyword>
<evidence type="ECO:0000313" key="6">
    <source>
        <dbReference type="EMBL" id="KAF8379194.1"/>
    </source>
</evidence>
<dbReference type="OMA" id="AWIMRSH"/>
<keyword evidence="7" id="KW-1185">Reference proteome</keyword>
<protein>
    <submittedName>
        <fullName evidence="6">Uncharacterized protein</fullName>
    </submittedName>
</protein>
<keyword evidence="4 5" id="KW-0472">Membrane</keyword>
<dbReference type="PANTHER" id="PTHR14154">
    <property type="entry name" value="UPF0041 BRAIN PROTEIN 44-RELATED"/>
    <property type="match status" value="1"/>
</dbReference>
<dbReference type="EMBL" id="JABCRI010000022">
    <property type="protein sequence ID" value="KAF8379194.1"/>
    <property type="molecule type" value="Genomic_DNA"/>
</dbReference>
<dbReference type="Proteomes" id="UP000655225">
    <property type="component" value="Unassembled WGS sequence"/>
</dbReference>
<reference evidence="6 7" key="1">
    <citation type="submission" date="2020-04" db="EMBL/GenBank/DDBJ databases">
        <title>Plant Genome Project.</title>
        <authorList>
            <person name="Zhang R.-G."/>
        </authorList>
    </citation>
    <scope>NUCLEOTIDE SEQUENCE [LARGE SCALE GENOMIC DNA]</scope>
    <source>
        <strain evidence="6">YNK0</strain>
        <tissue evidence="6">Leaf</tissue>
    </source>
</reference>
<dbReference type="OrthoDB" id="566010at2759"/>
<evidence type="ECO:0000256" key="3">
    <source>
        <dbReference type="ARBA" id="ARBA00022989"/>
    </source>
</evidence>